<evidence type="ECO:0000313" key="2">
    <source>
        <dbReference type="EMBL" id="CAK9055758.1"/>
    </source>
</evidence>
<organism evidence="1 3">
    <name type="scientific">Durusdinium trenchii</name>
    <dbReference type="NCBI Taxonomy" id="1381693"/>
    <lineage>
        <taxon>Eukaryota</taxon>
        <taxon>Sar</taxon>
        <taxon>Alveolata</taxon>
        <taxon>Dinophyceae</taxon>
        <taxon>Suessiales</taxon>
        <taxon>Symbiodiniaceae</taxon>
        <taxon>Durusdinium</taxon>
    </lineage>
</organism>
<dbReference type="Proteomes" id="UP001642484">
    <property type="component" value="Unassembled WGS sequence"/>
</dbReference>
<name>A0ABP0J8R7_9DINO</name>
<sequence>MAVVSSLRASSPKPTGLEVKVRSDKSLEICWDSCAATAEVDACFELEIQHFSFAGPMIQPDHSTVMEVNALAAHVLHPERLRKDQAWVVKIGLRGKSEQGSANEASYLG</sequence>
<evidence type="ECO:0000313" key="1">
    <source>
        <dbReference type="EMBL" id="CAK9010638.1"/>
    </source>
</evidence>
<reference evidence="1 3" key="1">
    <citation type="submission" date="2024-02" db="EMBL/GenBank/DDBJ databases">
        <authorList>
            <person name="Chen Y."/>
            <person name="Shah S."/>
            <person name="Dougan E. K."/>
            <person name="Thang M."/>
            <person name="Chan C."/>
        </authorList>
    </citation>
    <scope>NUCLEOTIDE SEQUENCE [LARGE SCALE GENOMIC DNA]</scope>
</reference>
<accession>A0ABP0J8R7</accession>
<dbReference type="EMBL" id="CAXAMN010020142">
    <property type="protein sequence ID" value="CAK9055758.1"/>
    <property type="molecule type" value="Genomic_DNA"/>
</dbReference>
<gene>
    <name evidence="1" type="ORF">CCMP2556_LOCUS10155</name>
    <name evidence="2" type="ORF">CCMP2556_LOCUS27711</name>
</gene>
<dbReference type="EMBL" id="CAXAMN010004680">
    <property type="protein sequence ID" value="CAK9010638.1"/>
    <property type="molecule type" value="Genomic_DNA"/>
</dbReference>
<comment type="caution">
    <text evidence="1">The sequence shown here is derived from an EMBL/GenBank/DDBJ whole genome shotgun (WGS) entry which is preliminary data.</text>
</comment>
<proteinExistence type="predicted"/>
<keyword evidence="3" id="KW-1185">Reference proteome</keyword>
<evidence type="ECO:0000313" key="3">
    <source>
        <dbReference type="Proteomes" id="UP001642484"/>
    </source>
</evidence>
<protein>
    <submittedName>
        <fullName evidence="1">Uncharacterized protein</fullName>
    </submittedName>
</protein>